<dbReference type="Gene3D" id="3.30.1370.110">
    <property type="match status" value="1"/>
</dbReference>
<evidence type="ECO:0000256" key="1">
    <source>
        <dbReference type="ARBA" id="ARBA00022730"/>
    </source>
</evidence>
<dbReference type="InterPro" id="IPR005747">
    <property type="entry name" value="MutS2"/>
</dbReference>
<dbReference type="InterPro" id="IPR000432">
    <property type="entry name" value="DNA_mismatch_repair_MutS_C"/>
</dbReference>
<evidence type="ECO:0000256" key="3">
    <source>
        <dbReference type="ARBA" id="ARBA00022801"/>
    </source>
</evidence>
<comment type="function">
    <text evidence="7">Acts as a ribosome collision sensor, splitting the ribosome into its 2 subunits. Detects stalled/collided 70S ribosomes which it binds and splits by an ATP-hydrolysis driven conformational change. Acts upstream of the ribosome quality control system (RQC), a ribosome-associated complex that mediates the extraction of incompletely synthesized nascent chains from stalled ribosomes and their subsequent degradation. Probably generates substrates for RQC.</text>
</comment>
<dbReference type="InterPro" id="IPR045076">
    <property type="entry name" value="MutS"/>
</dbReference>
<dbReference type="PANTHER" id="PTHR48466:SF2">
    <property type="entry name" value="OS10G0509000 PROTEIN"/>
    <property type="match status" value="1"/>
</dbReference>
<evidence type="ECO:0000256" key="9">
    <source>
        <dbReference type="SAM" id="MobiDB-lite"/>
    </source>
</evidence>
<feature type="compositionally biased region" description="Low complexity" evidence="9">
    <location>
        <begin position="743"/>
        <end position="759"/>
    </location>
</feature>
<dbReference type="Pfam" id="PF01713">
    <property type="entry name" value="Smr"/>
    <property type="match status" value="1"/>
</dbReference>
<dbReference type="SUPFAM" id="SSF160443">
    <property type="entry name" value="SMR domain-like"/>
    <property type="match status" value="1"/>
</dbReference>
<dbReference type="InterPro" id="IPR036063">
    <property type="entry name" value="Smr_dom_sf"/>
</dbReference>
<evidence type="ECO:0000256" key="2">
    <source>
        <dbReference type="ARBA" id="ARBA00022741"/>
    </source>
</evidence>
<gene>
    <name evidence="7" type="primary">mutS2</name>
    <name evidence="7" type="synonym">rqcU</name>
    <name evidence="11" type="ORF">VLY81_05855</name>
</gene>
<dbReference type="InterPro" id="IPR036187">
    <property type="entry name" value="DNA_mismatch_repair_MutS_sf"/>
</dbReference>
<dbReference type="Pfam" id="PF00488">
    <property type="entry name" value="MutS_V"/>
    <property type="match status" value="1"/>
</dbReference>
<keyword evidence="7" id="KW-0540">Nuclease</keyword>
<keyword evidence="1 7" id="KW-0699">rRNA-binding</keyword>
<evidence type="ECO:0000256" key="5">
    <source>
        <dbReference type="ARBA" id="ARBA00022884"/>
    </source>
</evidence>
<dbReference type="SMART" id="SM00463">
    <property type="entry name" value="SMR"/>
    <property type="match status" value="1"/>
</dbReference>
<dbReference type="PANTHER" id="PTHR48466">
    <property type="entry name" value="OS10G0509000 PROTEIN-RELATED"/>
    <property type="match status" value="1"/>
</dbReference>
<dbReference type="PROSITE" id="PS00486">
    <property type="entry name" value="DNA_MISMATCH_REPAIR_2"/>
    <property type="match status" value="1"/>
</dbReference>
<keyword evidence="4 7" id="KW-0067">ATP-binding</keyword>
<proteinExistence type="inferred from homology"/>
<protein>
    <recommendedName>
        <fullName evidence="7">Endonuclease MutS2</fullName>
        <ecNumber evidence="7">3.1.-.-</ecNumber>
    </recommendedName>
    <alternativeName>
        <fullName evidence="7">Ribosome-associated protein quality control-upstream factor</fullName>
        <shortName evidence="7">RQC-upstream factor</shortName>
        <shortName evidence="7">RqcU</shortName>
        <ecNumber evidence="7">3.6.4.-</ecNumber>
    </alternativeName>
</protein>
<accession>A0ABZ1BST6</accession>
<dbReference type="RefSeq" id="WP_324670089.1">
    <property type="nucleotide sequence ID" value="NZ_CP141614.1"/>
</dbReference>
<dbReference type="EMBL" id="CP141614">
    <property type="protein sequence ID" value="WRP15683.1"/>
    <property type="molecule type" value="Genomic_DNA"/>
</dbReference>
<dbReference type="InterPro" id="IPR046893">
    <property type="entry name" value="MSSS"/>
</dbReference>
<dbReference type="Gene3D" id="3.40.50.300">
    <property type="entry name" value="P-loop containing nucleotide triphosphate hydrolases"/>
    <property type="match status" value="1"/>
</dbReference>
<feature type="domain" description="Smr" evidence="10">
    <location>
        <begin position="777"/>
        <end position="852"/>
    </location>
</feature>
<dbReference type="InterPro" id="IPR007696">
    <property type="entry name" value="DNA_mismatch_repair_MutS_core"/>
</dbReference>
<feature type="binding site" evidence="7">
    <location>
        <begin position="355"/>
        <end position="362"/>
    </location>
    <ligand>
        <name>ATP</name>
        <dbReference type="ChEBI" id="CHEBI:30616"/>
    </ligand>
</feature>
<dbReference type="SMART" id="SM00534">
    <property type="entry name" value="MUTSac"/>
    <property type="match status" value="1"/>
</dbReference>
<feature type="region of interest" description="Disordered" evidence="9">
    <location>
        <begin position="645"/>
        <end position="670"/>
    </location>
</feature>
<dbReference type="NCBIfam" id="TIGR01069">
    <property type="entry name" value="mutS2"/>
    <property type="match status" value="1"/>
</dbReference>
<dbReference type="SMART" id="SM00533">
    <property type="entry name" value="MUTSd"/>
    <property type="match status" value="1"/>
</dbReference>
<keyword evidence="6 7" id="KW-0238">DNA-binding</keyword>
<evidence type="ECO:0000313" key="11">
    <source>
        <dbReference type="EMBL" id="WRP15683.1"/>
    </source>
</evidence>
<dbReference type="Pfam" id="PF20297">
    <property type="entry name" value="MSSS"/>
    <property type="match status" value="1"/>
</dbReference>
<sequence>MAAQAEHRESFPSGGAHAVADPVTLEVLEYPAIVKALCRRAATPMGQERLELVAPTADPETVRRLLAETTQMRGLLERGGATAAIPLGVPDVRAALRRCVAGGTLSGPELVQVAEAIEAVAALRGWVAAVAGAEGPAPLLGRWLSRLVDASGVARGIRRAVSADGEVVDSASPELAAIRARLRRLNDRIYEALERLVRSPMGRKALQEPIVTRRAGRYVVPVRQECRDMVPGIVHDASSSGATLFVEPMAVVEANNALRAAQAAEQEEIERILRQLSGEVAGVGEQLVDALEAVGELDAIASRARLAIDQRAVEPAINTEGRVVLQGARHPLLTGEVVPIDVELGRSFWVLVITGPNTGGKTVSLKTVGLLTLMAQSGLHVPAEPGSELAVFERVRADIGDQQSVTESLSTFSSHLRRIVPILQEADDATLVLLDELGAGTDPAEGAALGCAILDHLRAKRARVVVTTHLGDLKVLAHTQPGMANASVSFDLETLRPTYRLVLGAPGQSQALAIAARLGMPEAIVEDARHRLGSQRVRADRIVEELHQALEAARQRLAEATAARAEARALLARAREERDRLRARRQEAIERALEQASQLARQARHEIESLLRQAREAAQSESAAQRVVDLQRLRRELAAARAAWSGGSGGARLPGAGGWGPEAGERAGRADEPAVDAGAMLPVEDPSSLAAGQRVWVLPLQSVGVVVEPPDGQGQATVQVGSVRTRLPVHQLAWLAPPDERGTAAPGGATGATGDRPTGSPGRSASWAKAVTIRPEIDLRGLTAEEARAELDKYLDDCVLAGIERVRVIHGKGTGALRDAVRSYLRESRRIRRFAPAGPAEGGDGVTVAELA</sequence>
<feature type="compositionally biased region" description="Gly residues" evidence="9">
    <location>
        <begin position="646"/>
        <end position="661"/>
    </location>
</feature>
<keyword evidence="12" id="KW-1185">Reference proteome</keyword>
<reference evidence="12" key="1">
    <citation type="submission" date="2023-12" db="EMBL/GenBank/DDBJ databases">
        <title>Novel isolates from deep terrestrial aquifers shed light on the physiology and ecology of the class Limnochordia.</title>
        <authorList>
            <person name="Karnachuk O.V."/>
            <person name="Lukina A.P."/>
            <person name="Avakyan M.R."/>
            <person name="Kadnikov V."/>
            <person name="Begmatov S."/>
            <person name="Beletsky A.V."/>
            <person name="Mardanov A.V."/>
            <person name="Ravin N.V."/>
        </authorList>
    </citation>
    <scope>NUCLEOTIDE SEQUENCE [LARGE SCALE GENOMIC DNA]</scope>
    <source>
        <strain evidence="12">LN</strain>
    </source>
</reference>
<feature type="coiled-coil region" evidence="8">
    <location>
        <begin position="536"/>
        <end position="620"/>
    </location>
</feature>
<evidence type="ECO:0000256" key="7">
    <source>
        <dbReference type="HAMAP-Rule" id="MF_00092"/>
    </source>
</evidence>
<dbReference type="HAMAP" id="MF_00092">
    <property type="entry name" value="MutS2"/>
    <property type="match status" value="1"/>
</dbReference>
<keyword evidence="7" id="KW-0255">Endonuclease</keyword>
<organism evidence="11 12">
    <name type="scientific">Geochorda subterranea</name>
    <dbReference type="NCBI Taxonomy" id="3109564"/>
    <lineage>
        <taxon>Bacteria</taxon>
        <taxon>Bacillati</taxon>
        <taxon>Bacillota</taxon>
        <taxon>Limnochordia</taxon>
        <taxon>Limnochordales</taxon>
        <taxon>Geochordaceae</taxon>
        <taxon>Geochorda</taxon>
    </lineage>
</organism>
<name>A0ABZ1BST6_9FIRM</name>
<evidence type="ECO:0000256" key="8">
    <source>
        <dbReference type="SAM" id="Coils"/>
    </source>
</evidence>
<dbReference type="SUPFAM" id="SSF48334">
    <property type="entry name" value="DNA repair protein MutS, domain III"/>
    <property type="match status" value="1"/>
</dbReference>
<dbReference type="EC" id="3.6.4.-" evidence="7"/>
<evidence type="ECO:0000256" key="4">
    <source>
        <dbReference type="ARBA" id="ARBA00022840"/>
    </source>
</evidence>
<dbReference type="EC" id="3.1.-.-" evidence="7"/>
<evidence type="ECO:0000259" key="10">
    <source>
        <dbReference type="PROSITE" id="PS50828"/>
    </source>
</evidence>
<comment type="subunit">
    <text evidence="7">Homodimer. Binds to stalled ribosomes, contacting rRNA.</text>
</comment>
<dbReference type="InterPro" id="IPR027417">
    <property type="entry name" value="P-loop_NTPase"/>
</dbReference>
<dbReference type="InterPro" id="IPR002625">
    <property type="entry name" value="Smr_dom"/>
</dbReference>
<dbReference type="PIRSF" id="PIRSF005814">
    <property type="entry name" value="MutS_YshD"/>
    <property type="match status" value="1"/>
</dbReference>
<dbReference type="PROSITE" id="PS50828">
    <property type="entry name" value="SMR"/>
    <property type="match status" value="1"/>
</dbReference>
<keyword evidence="8" id="KW-0175">Coiled coil</keyword>
<evidence type="ECO:0000313" key="12">
    <source>
        <dbReference type="Proteomes" id="UP001333102"/>
    </source>
</evidence>
<comment type="similarity">
    <text evidence="7">Belongs to the DNA mismatch repair MutS family. MutS2 subfamily.</text>
</comment>
<keyword evidence="2 7" id="KW-0547">Nucleotide-binding</keyword>
<dbReference type="Proteomes" id="UP001333102">
    <property type="component" value="Chromosome"/>
</dbReference>
<dbReference type="SUPFAM" id="SSF52540">
    <property type="entry name" value="P-loop containing nucleoside triphosphate hydrolases"/>
    <property type="match status" value="1"/>
</dbReference>
<keyword evidence="5 7" id="KW-0694">RNA-binding</keyword>
<feature type="region of interest" description="Disordered" evidence="9">
    <location>
        <begin position="738"/>
        <end position="766"/>
    </location>
</feature>
<evidence type="ECO:0000256" key="6">
    <source>
        <dbReference type="ARBA" id="ARBA00023125"/>
    </source>
</evidence>
<comment type="function">
    <text evidence="7">Endonuclease that is involved in the suppression of homologous recombination and thus may have a key role in the control of bacterial genetic diversity.</text>
</comment>
<keyword evidence="3 7" id="KW-0378">Hydrolase</keyword>